<protein>
    <recommendedName>
        <fullName evidence="4">Integral membrane protein</fullName>
    </recommendedName>
</protein>
<keyword evidence="1" id="KW-1133">Transmembrane helix</keyword>
<dbReference type="Proteomes" id="UP001589647">
    <property type="component" value="Unassembled WGS sequence"/>
</dbReference>
<feature type="transmembrane region" description="Helical" evidence="1">
    <location>
        <begin position="270"/>
        <end position="289"/>
    </location>
</feature>
<dbReference type="EMBL" id="JBHMEI010000030">
    <property type="protein sequence ID" value="MFB9205651.1"/>
    <property type="molecule type" value="Genomic_DNA"/>
</dbReference>
<feature type="transmembrane region" description="Helical" evidence="1">
    <location>
        <begin position="171"/>
        <end position="189"/>
    </location>
</feature>
<keyword evidence="1" id="KW-0812">Transmembrane</keyword>
<sequence length="434" mass="43504">MGAAVPRPAAMVRLLAGRGAFRAGTQVAAAAPATVWDGPAFGHYAAALGLCAWLLLVADAPEKAALKTLARVSRIGPAVARLTLVMAAAPVLVLLAVLVPVAVTAPLSAATLYLAAGAWSACTGLLMAVSGLHRVRGRPALDSTAFGASGGVVLAVTAATLWIGWPPQAHLLLVLAGMVAVTCAALAALPRDWLRPPPSPAAVGGAGGGGGAVGGGVGGGVGGEGGRRRLLRPMVRATWLLGVADLCDTLCFAVVYLVLAVSGRTDQSGVLYLALLPAVAVCQLAIYLLRVAQPATSRRLRGPGGRAGRARAVRLLRRAERAGAAVAAVLACAAPLAWTRADDGVPVAVLGALVGVVLVLFLTVMYAAYLVENTNNDVLAVTSAGAFAGLVATVLLGVAVVPWLGAAGGVAALALAVPVKAHVMRRMLISRNSE</sequence>
<feature type="transmembrane region" description="Helical" evidence="1">
    <location>
        <begin position="347"/>
        <end position="371"/>
    </location>
</feature>
<keyword evidence="3" id="KW-1185">Reference proteome</keyword>
<feature type="transmembrane region" description="Helical" evidence="1">
    <location>
        <begin position="403"/>
        <end position="423"/>
    </location>
</feature>
<gene>
    <name evidence="2" type="ORF">ACFFV7_30960</name>
</gene>
<reference evidence="2 3" key="1">
    <citation type="submission" date="2024-09" db="EMBL/GenBank/DDBJ databases">
        <authorList>
            <person name="Sun Q."/>
            <person name="Mori K."/>
        </authorList>
    </citation>
    <scope>NUCLEOTIDE SEQUENCE [LARGE SCALE GENOMIC DNA]</scope>
    <source>
        <strain evidence="2 3">CCM 3426</strain>
    </source>
</reference>
<comment type="caution">
    <text evidence="2">The sequence shown here is derived from an EMBL/GenBank/DDBJ whole genome shotgun (WGS) entry which is preliminary data.</text>
</comment>
<feature type="transmembrane region" description="Helical" evidence="1">
    <location>
        <begin position="237"/>
        <end position="258"/>
    </location>
</feature>
<evidence type="ECO:0008006" key="4">
    <source>
        <dbReference type="Google" id="ProtNLM"/>
    </source>
</evidence>
<feature type="transmembrane region" description="Helical" evidence="1">
    <location>
        <begin position="109"/>
        <end position="132"/>
    </location>
</feature>
<keyword evidence="1" id="KW-0472">Membrane</keyword>
<feature type="transmembrane region" description="Helical" evidence="1">
    <location>
        <begin position="378"/>
        <end position="397"/>
    </location>
</feature>
<name>A0ABV5IMB8_9ACTN</name>
<evidence type="ECO:0000256" key="1">
    <source>
        <dbReference type="SAM" id="Phobius"/>
    </source>
</evidence>
<evidence type="ECO:0000313" key="2">
    <source>
        <dbReference type="EMBL" id="MFB9205651.1"/>
    </source>
</evidence>
<dbReference type="RefSeq" id="WP_189649553.1">
    <property type="nucleotide sequence ID" value="NZ_BMRC01000010.1"/>
</dbReference>
<feature type="transmembrane region" description="Helical" evidence="1">
    <location>
        <begin position="322"/>
        <end position="341"/>
    </location>
</feature>
<feature type="transmembrane region" description="Helical" evidence="1">
    <location>
        <begin position="79"/>
        <end position="103"/>
    </location>
</feature>
<feature type="transmembrane region" description="Helical" evidence="1">
    <location>
        <begin position="40"/>
        <end position="58"/>
    </location>
</feature>
<organism evidence="2 3">
    <name type="scientific">Nonomuraea spiralis</name>
    <dbReference type="NCBI Taxonomy" id="46182"/>
    <lineage>
        <taxon>Bacteria</taxon>
        <taxon>Bacillati</taxon>
        <taxon>Actinomycetota</taxon>
        <taxon>Actinomycetes</taxon>
        <taxon>Streptosporangiales</taxon>
        <taxon>Streptosporangiaceae</taxon>
        <taxon>Nonomuraea</taxon>
    </lineage>
</organism>
<accession>A0ABV5IMB8</accession>
<evidence type="ECO:0000313" key="3">
    <source>
        <dbReference type="Proteomes" id="UP001589647"/>
    </source>
</evidence>
<proteinExistence type="predicted"/>
<feature type="transmembrane region" description="Helical" evidence="1">
    <location>
        <begin position="144"/>
        <end position="165"/>
    </location>
</feature>